<feature type="domain" description="DUF4440" evidence="1">
    <location>
        <begin position="7"/>
        <end position="113"/>
    </location>
</feature>
<accession>A0ABU9Z9W8</accession>
<evidence type="ECO:0000313" key="3">
    <source>
        <dbReference type="Proteomes" id="UP001404845"/>
    </source>
</evidence>
<dbReference type="InterPro" id="IPR011944">
    <property type="entry name" value="Steroid_delta5-4_isomerase"/>
</dbReference>
<proteinExistence type="predicted"/>
<comment type="caution">
    <text evidence="2">The sequence shown here is derived from an EMBL/GenBank/DDBJ whole genome shotgun (WGS) entry which is preliminary data.</text>
</comment>
<name>A0ABU9Z9W8_9HYPH</name>
<dbReference type="Pfam" id="PF14534">
    <property type="entry name" value="DUF4440"/>
    <property type="match status" value="1"/>
</dbReference>
<dbReference type="SUPFAM" id="SSF54427">
    <property type="entry name" value="NTF2-like"/>
    <property type="match status" value="1"/>
</dbReference>
<evidence type="ECO:0000259" key="1">
    <source>
        <dbReference type="Pfam" id="PF14534"/>
    </source>
</evidence>
<dbReference type="Proteomes" id="UP001404845">
    <property type="component" value="Unassembled WGS sequence"/>
</dbReference>
<keyword evidence="3" id="KW-1185">Reference proteome</keyword>
<protein>
    <submittedName>
        <fullName evidence="2">SgcJ/EcaC family oxidoreductase</fullName>
    </submittedName>
</protein>
<dbReference type="Gene3D" id="3.10.450.50">
    <property type="match status" value="1"/>
</dbReference>
<organism evidence="2 3">
    <name type="scientific">Methylorubrum rhodesianum</name>
    <dbReference type="NCBI Taxonomy" id="29427"/>
    <lineage>
        <taxon>Bacteria</taxon>
        <taxon>Pseudomonadati</taxon>
        <taxon>Pseudomonadota</taxon>
        <taxon>Alphaproteobacteria</taxon>
        <taxon>Hyphomicrobiales</taxon>
        <taxon>Methylobacteriaceae</taxon>
        <taxon>Methylorubrum</taxon>
    </lineage>
</organism>
<gene>
    <name evidence="2" type="ORF">PUR21_10040</name>
</gene>
<dbReference type="InterPro" id="IPR027843">
    <property type="entry name" value="DUF4440"/>
</dbReference>
<dbReference type="EMBL" id="JAQYXL010000001">
    <property type="protein sequence ID" value="MEN3227965.1"/>
    <property type="molecule type" value="Genomic_DNA"/>
</dbReference>
<sequence>MNAQGQAIADRWDQTFNKGDTTGLGQLYSAEGQVIPAGGSPVRGAQAIASFFADLQAKGFKDHKITVQDATTKGDTLILTGRWQLNGPTEGGDTQSYGGNWVNVLERQGDGWRTVLHTWN</sequence>
<dbReference type="InterPro" id="IPR032710">
    <property type="entry name" value="NTF2-like_dom_sf"/>
</dbReference>
<dbReference type="NCBIfam" id="TIGR02246">
    <property type="entry name" value="SgcJ/EcaC family oxidoreductase"/>
    <property type="match status" value="1"/>
</dbReference>
<reference evidence="2 3" key="1">
    <citation type="journal article" date="2023" name="PLoS ONE">
        <title>Complete genome assembly of Hawai'i environmental nontuberculous mycobacteria reveals unexpected co-isolation with methylobacteria.</title>
        <authorList>
            <person name="Hendrix J."/>
            <person name="Epperson L.E."/>
            <person name="Tong E.I."/>
            <person name="Chan Y.L."/>
            <person name="Hasan N.A."/>
            <person name="Dawrs S.N."/>
            <person name="Norton G.J."/>
            <person name="Virdi R."/>
            <person name="Crooks J.L."/>
            <person name="Chan E.D."/>
            <person name="Honda J.R."/>
            <person name="Strong M."/>
        </authorList>
    </citation>
    <scope>NUCLEOTIDE SEQUENCE [LARGE SCALE GENOMIC DNA]</scope>
    <source>
        <strain evidence="2 3">NJH_HI01</strain>
    </source>
</reference>
<evidence type="ECO:0000313" key="2">
    <source>
        <dbReference type="EMBL" id="MEN3227965.1"/>
    </source>
</evidence>
<dbReference type="RefSeq" id="WP_200671956.1">
    <property type="nucleotide sequence ID" value="NZ_JACWCW010000099.1"/>
</dbReference>